<dbReference type="GO" id="GO:0000278">
    <property type="term" value="P:mitotic cell cycle"/>
    <property type="evidence" value="ECO:0007669"/>
    <property type="project" value="TreeGrafter"/>
</dbReference>
<dbReference type="InterPro" id="IPR040457">
    <property type="entry name" value="GCP_C"/>
</dbReference>
<evidence type="ECO:0000313" key="10">
    <source>
        <dbReference type="Proteomes" id="UP000054549"/>
    </source>
</evidence>
<dbReference type="Pfam" id="PF17681">
    <property type="entry name" value="GCP_N_terminal"/>
    <property type="match status" value="1"/>
</dbReference>
<evidence type="ECO:0000256" key="2">
    <source>
        <dbReference type="ARBA" id="ARBA00010337"/>
    </source>
</evidence>
<dbReference type="EMBL" id="KN818224">
    <property type="protein sequence ID" value="KIL70356.1"/>
    <property type="molecule type" value="Genomic_DNA"/>
</dbReference>
<keyword evidence="4" id="KW-0493">Microtubule</keyword>
<evidence type="ECO:0000256" key="3">
    <source>
        <dbReference type="ARBA" id="ARBA00022490"/>
    </source>
</evidence>
<dbReference type="HOGENOM" id="CLU_286852_0_0_1"/>
<dbReference type="GO" id="GO:0005816">
    <property type="term" value="C:spindle pole body"/>
    <property type="evidence" value="ECO:0007669"/>
    <property type="project" value="UniProtKB-ARBA"/>
</dbReference>
<comment type="subcellular location">
    <subcellularLocation>
        <location evidence="1">Cytoplasm</location>
        <location evidence="1">Cytoskeleton</location>
    </subcellularLocation>
</comment>
<evidence type="ECO:0000259" key="8">
    <source>
        <dbReference type="Pfam" id="PF17681"/>
    </source>
</evidence>
<dbReference type="Proteomes" id="UP000054549">
    <property type="component" value="Unassembled WGS sequence"/>
</dbReference>
<dbReference type="CDD" id="cd22572">
    <property type="entry name" value="GCP5_NTD"/>
    <property type="match status" value="1"/>
</dbReference>
<evidence type="ECO:0000313" key="9">
    <source>
        <dbReference type="EMBL" id="KIL70356.1"/>
    </source>
</evidence>
<protein>
    <recommendedName>
        <fullName evidence="11">Spindle pole body component</fullName>
    </recommendedName>
</protein>
<feature type="region of interest" description="Disordered" evidence="6">
    <location>
        <begin position="1075"/>
        <end position="1096"/>
    </location>
</feature>
<dbReference type="GO" id="GO:0005874">
    <property type="term" value="C:microtubule"/>
    <property type="evidence" value="ECO:0007669"/>
    <property type="project" value="UniProtKB-KW"/>
</dbReference>
<dbReference type="GO" id="GO:0051011">
    <property type="term" value="F:microtubule minus-end binding"/>
    <property type="evidence" value="ECO:0007669"/>
    <property type="project" value="TreeGrafter"/>
</dbReference>
<dbReference type="GO" id="GO:0031122">
    <property type="term" value="P:cytoplasmic microtubule organization"/>
    <property type="evidence" value="ECO:0007669"/>
    <property type="project" value="TreeGrafter"/>
</dbReference>
<feature type="region of interest" description="Disordered" evidence="6">
    <location>
        <begin position="1"/>
        <end position="69"/>
    </location>
</feature>
<dbReference type="GO" id="GO:0043015">
    <property type="term" value="F:gamma-tubulin binding"/>
    <property type="evidence" value="ECO:0007669"/>
    <property type="project" value="InterPro"/>
</dbReference>
<gene>
    <name evidence="9" type="ORF">M378DRAFT_7225</name>
</gene>
<evidence type="ECO:0000256" key="5">
    <source>
        <dbReference type="ARBA" id="ARBA00023212"/>
    </source>
</evidence>
<dbReference type="STRING" id="946122.A0A0C2XLE7"/>
<dbReference type="InterPro" id="IPR042241">
    <property type="entry name" value="GCP_C_sf"/>
</dbReference>
<dbReference type="GO" id="GO:0000922">
    <property type="term" value="C:spindle pole"/>
    <property type="evidence" value="ECO:0007669"/>
    <property type="project" value="InterPro"/>
</dbReference>
<dbReference type="InterPro" id="IPR059169">
    <property type="entry name" value="GCP5_N_ext"/>
</dbReference>
<dbReference type="Gene3D" id="1.20.120.1900">
    <property type="entry name" value="Gamma-tubulin complex, C-terminal domain"/>
    <property type="match status" value="1"/>
</dbReference>
<dbReference type="InterPro" id="IPR041470">
    <property type="entry name" value="GCP_N"/>
</dbReference>
<evidence type="ECO:0000256" key="4">
    <source>
        <dbReference type="ARBA" id="ARBA00022701"/>
    </source>
</evidence>
<proteinExistence type="inferred from homology"/>
<feature type="compositionally biased region" description="Low complexity" evidence="6">
    <location>
        <begin position="10"/>
        <end position="52"/>
    </location>
</feature>
<feature type="domain" description="Gamma tubulin complex component protein N-terminal" evidence="8">
    <location>
        <begin position="391"/>
        <end position="733"/>
    </location>
</feature>
<evidence type="ECO:0000256" key="6">
    <source>
        <dbReference type="SAM" id="MobiDB-lite"/>
    </source>
</evidence>
<feature type="compositionally biased region" description="Basic residues" evidence="6">
    <location>
        <begin position="53"/>
        <end position="64"/>
    </location>
</feature>
<dbReference type="Pfam" id="PF04130">
    <property type="entry name" value="GCP_C_terminal"/>
    <property type="match status" value="1"/>
</dbReference>
<dbReference type="PANTHER" id="PTHR19302">
    <property type="entry name" value="GAMMA TUBULIN COMPLEX PROTEIN"/>
    <property type="match status" value="1"/>
</dbReference>
<accession>A0A0C2XLE7</accession>
<dbReference type="GO" id="GO:0051225">
    <property type="term" value="P:spindle assembly"/>
    <property type="evidence" value="ECO:0007669"/>
    <property type="project" value="TreeGrafter"/>
</dbReference>
<reference evidence="9 10" key="1">
    <citation type="submission" date="2014-04" db="EMBL/GenBank/DDBJ databases">
        <title>Evolutionary Origins and Diversification of the Mycorrhizal Mutualists.</title>
        <authorList>
            <consortium name="DOE Joint Genome Institute"/>
            <consortium name="Mycorrhizal Genomics Consortium"/>
            <person name="Kohler A."/>
            <person name="Kuo A."/>
            <person name="Nagy L.G."/>
            <person name="Floudas D."/>
            <person name="Copeland A."/>
            <person name="Barry K.W."/>
            <person name="Cichocki N."/>
            <person name="Veneault-Fourrey C."/>
            <person name="LaButti K."/>
            <person name="Lindquist E.A."/>
            <person name="Lipzen A."/>
            <person name="Lundell T."/>
            <person name="Morin E."/>
            <person name="Murat C."/>
            <person name="Riley R."/>
            <person name="Ohm R."/>
            <person name="Sun H."/>
            <person name="Tunlid A."/>
            <person name="Henrissat B."/>
            <person name="Grigoriev I.V."/>
            <person name="Hibbett D.S."/>
            <person name="Martin F."/>
        </authorList>
    </citation>
    <scope>NUCLEOTIDE SEQUENCE [LARGE SCALE GENOMIC DNA]</scope>
    <source>
        <strain evidence="9 10">Koide BX008</strain>
    </source>
</reference>
<dbReference type="GO" id="GO:0051321">
    <property type="term" value="P:meiotic cell cycle"/>
    <property type="evidence" value="ECO:0007669"/>
    <property type="project" value="TreeGrafter"/>
</dbReference>
<feature type="compositionally biased region" description="Acidic residues" evidence="6">
    <location>
        <begin position="260"/>
        <end position="270"/>
    </location>
</feature>
<dbReference type="InterPro" id="IPR007259">
    <property type="entry name" value="GCP"/>
</dbReference>
<organism evidence="9 10">
    <name type="scientific">Amanita muscaria (strain Koide BX008)</name>
    <dbReference type="NCBI Taxonomy" id="946122"/>
    <lineage>
        <taxon>Eukaryota</taxon>
        <taxon>Fungi</taxon>
        <taxon>Dikarya</taxon>
        <taxon>Basidiomycota</taxon>
        <taxon>Agaricomycotina</taxon>
        <taxon>Agaricomycetes</taxon>
        <taxon>Agaricomycetidae</taxon>
        <taxon>Agaricales</taxon>
        <taxon>Pluteineae</taxon>
        <taxon>Amanitaceae</taxon>
        <taxon>Amanita</taxon>
    </lineage>
</organism>
<sequence>MAHILDRRSASSASLRPSSSASTPRPSSSLSARPRSSSSVSTSRPQSRPQSRVSRRPSSRHGFRTRLQPLARTLVAQITGLQEEGTPDDPHGQNFQTSLNLVLKNLDTTTLNKGATSVDLRIMDQQIHGHALKARVNSQDELSEALQMSYHRVKSSVVDNEELDQGIKMYRLPDHLQFLVSLSQPPSSATLAYAENLVYLLKNPPPPPKPLTWADILAEEPFEGEHWEGVYGLPPGSVRGISQESTDDWDSTPSLSPLESDLEFDGDEPDLLQGTSDSTELLIEEKEELKPDENDSKMVPPFTLAHRLSLEKMKAKQYWRDDWKSDVDVTKEFDLKDTSTLGLAIRVFWGDFMPDSSIQGPTLHRIYSRKNESDLDRAQDSEKYISEYDVVREVLMALQGRQNLLYVWKDSGYMTRTKAPRLAHLSAHSQNSILASLAELASTVQILRIFCARVLSSHPQWQVAQDEVDRNNLNISRTIEAFADAVDAELRIFDHWCAAREEDMCRALGGVYSSSEPSPGLVVSLLNTEKAMRDRFFPAFDALLEVVRDVVPELVNSSHLADERRASLRTRVRPSSVVTAALMDTLFARAQGHIERGEDADVFTGGVLMRVFVQAAEPVWSMMGNWLRDGMSFGFGLDDGRLDDEFFIESTGLGLGMIGPGLLDPDFWKEGYSLREDVESVTSGNAGKDKKVKAIPMFLEHVAEPVLSAGRAVGLLRALGTSLSVENQDRWMTFHSLVSSGEQFSGPSRSDHIVHRRAEKLFAVSVDTLSRLIYDELAPRCDAAGALLAKILVEECGVWDHLRAMEDLYFMRRGDAMSHFTDLVFAKMDTQHPWGDFHFLNTAFADVVTASISTGKQTQWIRPSLVRFSYRNRDRSHSIDTTVRALDGLSVDYAVPFPLAYVFQPRVIQVYCEIFLFLVQVKRAKSVLERILVRGEAARHELKPFYAIRGRLSWFINTLLNFLTTNVIHTEVLRFHEKFQNAKSLDDMIQLHEEQQVVLWPSQPRCFLATQTQNLHRAILSILDMSLHFSGFFVAFAGDTATHDVSKQSISMRRHRSRRLRRQRRNIIGFTQSLHERADSTSSSEDEDEEFVPTNVPSTSFSMSSTSVSMADGSSILLLDKLPKELDELVRFVKRGVESLANGAGEASPAFGIFAFALEDWDL</sequence>
<keyword evidence="3" id="KW-0963">Cytoplasm</keyword>
<evidence type="ECO:0008006" key="11">
    <source>
        <dbReference type="Google" id="ProtNLM"/>
    </source>
</evidence>
<dbReference type="PANTHER" id="PTHR19302:SF33">
    <property type="entry name" value="GAMMA-TUBULIN COMPLEX COMPONENT 5"/>
    <property type="match status" value="1"/>
</dbReference>
<dbReference type="AlphaFoldDB" id="A0A0C2XLE7"/>
<comment type="similarity">
    <text evidence="2">Belongs to the TUBGCP family.</text>
</comment>
<keyword evidence="5" id="KW-0206">Cytoskeleton</keyword>
<dbReference type="OrthoDB" id="66546at2759"/>
<feature type="domain" description="Gamma tubulin complex component C-terminal" evidence="7">
    <location>
        <begin position="800"/>
        <end position="1074"/>
    </location>
</feature>
<dbReference type="GO" id="GO:0000930">
    <property type="term" value="C:gamma-tubulin complex"/>
    <property type="evidence" value="ECO:0007669"/>
    <property type="project" value="UniProtKB-ARBA"/>
</dbReference>
<feature type="region of interest" description="Disordered" evidence="6">
    <location>
        <begin position="234"/>
        <end position="274"/>
    </location>
</feature>
<dbReference type="InParanoid" id="A0A0C2XLE7"/>
<name>A0A0C2XLE7_AMAMK</name>
<dbReference type="GO" id="GO:0007020">
    <property type="term" value="P:microtubule nucleation"/>
    <property type="evidence" value="ECO:0007669"/>
    <property type="project" value="InterPro"/>
</dbReference>
<evidence type="ECO:0000259" key="7">
    <source>
        <dbReference type="Pfam" id="PF04130"/>
    </source>
</evidence>
<evidence type="ECO:0000256" key="1">
    <source>
        <dbReference type="ARBA" id="ARBA00004245"/>
    </source>
</evidence>
<keyword evidence="10" id="KW-1185">Reference proteome</keyword>